<evidence type="ECO:0000256" key="12">
    <source>
        <dbReference type="ARBA" id="ARBA00029757"/>
    </source>
</evidence>
<keyword evidence="10 13" id="KW-0067">ATP-binding</keyword>
<name>A0A1R4HDS7_9GAMM</name>
<dbReference type="GO" id="GO:0009029">
    <property type="term" value="F:lipid-A 4'-kinase activity"/>
    <property type="evidence" value="ECO:0007669"/>
    <property type="project" value="UniProtKB-UniRule"/>
</dbReference>
<comment type="similarity">
    <text evidence="13">Belongs to the LpxK family.</text>
</comment>
<dbReference type="EMBL" id="FUKI01000130">
    <property type="protein sequence ID" value="SJM94364.1"/>
    <property type="molecule type" value="Genomic_DNA"/>
</dbReference>
<evidence type="ECO:0000256" key="7">
    <source>
        <dbReference type="ARBA" id="ARBA00022679"/>
    </source>
</evidence>
<accession>A0A1R4HDS7</accession>
<evidence type="ECO:0000256" key="2">
    <source>
        <dbReference type="ARBA" id="ARBA00004870"/>
    </source>
</evidence>
<dbReference type="HAMAP" id="MF_00409">
    <property type="entry name" value="LpxK"/>
    <property type="match status" value="1"/>
</dbReference>
<keyword evidence="11 13" id="KW-0443">Lipid metabolism</keyword>
<comment type="pathway">
    <text evidence="2 13">Glycolipid biosynthesis; lipid IV(A) biosynthesis; lipid IV(A) from (3R)-3-hydroxytetradecanoyl-[acyl-carrier-protein] and UDP-N-acetyl-alpha-D-glucosamine: step 6/6.</text>
</comment>
<evidence type="ECO:0000256" key="10">
    <source>
        <dbReference type="ARBA" id="ARBA00022840"/>
    </source>
</evidence>
<dbReference type="GO" id="GO:0009244">
    <property type="term" value="P:lipopolysaccharide core region biosynthetic process"/>
    <property type="evidence" value="ECO:0007669"/>
    <property type="project" value="TreeGrafter"/>
</dbReference>
<feature type="binding site" evidence="13">
    <location>
        <begin position="59"/>
        <end position="66"/>
    </location>
    <ligand>
        <name>ATP</name>
        <dbReference type="ChEBI" id="CHEBI:30616"/>
    </ligand>
</feature>
<dbReference type="GO" id="GO:0009245">
    <property type="term" value="P:lipid A biosynthetic process"/>
    <property type="evidence" value="ECO:0007669"/>
    <property type="project" value="UniProtKB-UniRule"/>
</dbReference>
<dbReference type="GO" id="GO:0005524">
    <property type="term" value="F:ATP binding"/>
    <property type="evidence" value="ECO:0007669"/>
    <property type="project" value="UniProtKB-UniRule"/>
</dbReference>
<keyword evidence="15" id="KW-1185">Reference proteome</keyword>
<evidence type="ECO:0000256" key="11">
    <source>
        <dbReference type="ARBA" id="ARBA00023098"/>
    </source>
</evidence>
<keyword evidence="5 13" id="KW-0444">Lipid biosynthesis</keyword>
<comment type="function">
    <text evidence="1 13">Transfers the gamma-phosphate of ATP to the 4'-position of a tetraacyldisaccharide 1-phosphate intermediate (termed DS-1-P) to form tetraacyldisaccharide 1,4'-bis-phosphate (lipid IVA).</text>
</comment>
<evidence type="ECO:0000256" key="9">
    <source>
        <dbReference type="ARBA" id="ARBA00022777"/>
    </source>
</evidence>
<comment type="catalytic activity">
    <reaction evidence="13">
        <text>a lipid A disaccharide + ATP = a lipid IVA + ADP + H(+)</text>
        <dbReference type="Rhea" id="RHEA:67840"/>
        <dbReference type="ChEBI" id="CHEBI:15378"/>
        <dbReference type="ChEBI" id="CHEBI:30616"/>
        <dbReference type="ChEBI" id="CHEBI:176343"/>
        <dbReference type="ChEBI" id="CHEBI:176425"/>
        <dbReference type="ChEBI" id="CHEBI:456216"/>
        <dbReference type="EC" id="2.7.1.130"/>
    </reaction>
</comment>
<proteinExistence type="inferred from homology"/>
<dbReference type="UniPathway" id="UPA00359">
    <property type="reaction ID" value="UER00482"/>
</dbReference>
<organism evidence="14 15">
    <name type="scientific">Crenothrix polyspora</name>
    <dbReference type="NCBI Taxonomy" id="360316"/>
    <lineage>
        <taxon>Bacteria</taxon>
        <taxon>Pseudomonadati</taxon>
        <taxon>Pseudomonadota</taxon>
        <taxon>Gammaproteobacteria</taxon>
        <taxon>Methylococcales</taxon>
        <taxon>Crenotrichaceae</taxon>
        <taxon>Crenothrix</taxon>
    </lineage>
</organism>
<dbReference type="EC" id="2.7.1.130" evidence="3 13"/>
<sequence>MMPTQAPTFWDKGAKLGIVLLPLAWVFTAIVRVRRFFYHTGILKQQYLPVPVIIVGNITVGGTGKTPLVIYIAKLLKHAGYKPGIISRGYGGKATSWPHSVTPQTDVSLVGDEAVLIASQSACPMAVGPLRVDAARLLLKQAGCDVIISDDGMQHYALARAIEIAVIDGDRRFGNGFCLPAGPLREPISRLKYVDMVVVNGNKAATHEFSMQLNGAIAVNILSGEQKPLSVLTGIACHALAGIGNPERFFKSLQAAGIACDTHAFPDHHRFSKHDITFQDDKPVLMTEKDAVKCTLFATHQHWYVPVNAVLTAEFTEQLLHLLKTKPV</sequence>
<dbReference type="AlphaFoldDB" id="A0A1R4HDS7"/>
<evidence type="ECO:0000256" key="13">
    <source>
        <dbReference type="HAMAP-Rule" id="MF_00409"/>
    </source>
</evidence>
<evidence type="ECO:0000256" key="1">
    <source>
        <dbReference type="ARBA" id="ARBA00002274"/>
    </source>
</evidence>
<evidence type="ECO:0000313" key="14">
    <source>
        <dbReference type="EMBL" id="SJM94364.1"/>
    </source>
</evidence>
<evidence type="ECO:0000256" key="6">
    <source>
        <dbReference type="ARBA" id="ARBA00022556"/>
    </source>
</evidence>
<protein>
    <recommendedName>
        <fullName evidence="4 13">Tetraacyldisaccharide 4'-kinase</fullName>
        <ecNumber evidence="3 13">2.7.1.130</ecNumber>
    </recommendedName>
    <alternativeName>
        <fullName evidence="12 13">Lipid A 4'-kinase</fullName>
    </alternativeName>
</protein>
<dbReference type="PANTHER" id="PTHR42724">
    <property type="entry name" value="TETRAACYLDISACCHARIDE 4'-KINASE"/>
    <property type="match status" value="1"/>
</dbReference>
<keyword evidence="7 13" id="KW-0808">Transferase</keyword>
<keyword evidence="8 13" id="KW-0547">Nucleotide-binding</keyword>
<dbReference type="GO" id="GO:0005886">
    <property type="term" value="C:plasma membrane"/>
    <property type="evidence" value="ECO:0007669"/>
    <property type="project" value="TreeGrafter"/>
</dbReference>
<dbReference type="InterPro" id="IPR027417">
    <property type="entry name" value="P-loop_NTPase"/>
</dbReference>
<dbReference type="SUPFAM" id="SSF52540">
    <property type="entry name" value="P-loop containing nucleoside triphosphate hydrolases"/>
    <property type="match status" value="1"/>
</dbReference>
<evidence type="ECO:0000256" key="4">
    <source>
        <dbReference type="ARBA" id="ARBA00016436"/>
    </source>
</evidence>
<dbReference type="PANTHER" id="PTHR42724:SF1">
    <property type="entry name" value="TETRAACYLDISACCHARIDE 4'-KINASE, MITOCHONDRIAL-RELATED"/>
    <property type="match status" value="1"/>
</dbReference>
<dbReference type="OrthoDB" id="9766423at2"/>
<reference evidence="15" key="1">
    <citation type="submission" date="2017-02" db="EMBL/GenBank/DDBJ databases">
        <authorList>
            <person name="Daims H."/>
        </authorList>
    </citation>
    <scope>NUCLEOTIDE SEQUENCE [LARGE SCALE GENOMIC DNA]</scope>
</reference>
<dbReference type="Pfam" id="PF02606">
    <property type="entry name" value="LpxK"/>
    <property type="match status" value="1"/>
</dbReference>
<evidence type="ECO:0000256" key="3">
    <source>
        <dbReference type="ARBA" id="ARBA00012071"/>
    </source>
</evidence>
<dbReference type="Proteomes" id="UP000195667">
    <property type="component" value="Unassembled WGS sequence"/>
</dbReference>
<keyword evidence="9 13" id="KW-0418">Kinase</keyword>
<dbReference type="InterPro" id="IPR003758">
    <property type="entry name" value="LpxK"/>
</dbReference>
<evidence type="ECO:0000256" key="5">
    <source>
        <dbReference type="ARBA" id="ARBA00022516"/>
    </source>
</evidence>
<gene>
    <name evidence="13 14" type="primary">lpxK</name>
    <name evidence="14" type="ORF">CRENPOLYSF1_530044</name>
</gene>
<evidence type="ECO:0000256" key="8">
    <source>
        <dbReference type="ARBA" id="ARBA00022741"/>
    </source>
</evidence>
<evidence type="ECO:0000313" key="15">
    <source>
        <dbReference type="Proteomes" id="UP000195667"/>
    </source>
</evidence>
<dbReference type="NCBIfam" id="TIGR00682">
    <property type="entry name" value="lpxK"/>
    <property type="match status" value="1"/>
</dbReference>
<dbReference type="RefSeq" id="WP_087144275.1">
    <property type="nucleotide sequence ID" value="NZ_FUKI01000130.1"/>
</dbReference>
<keyword evidence="6 13" id="KW-0441">Lipid A biosynthesis</keyword>